<comment type="caution">
    <text evidence="1">The sequence shown here is derived from an EMBL/GenBank/DDBJ whole genome shotgun (WGS) entry which is preliminary data.</text>
</comment>
<protein>
    <submittedName>
        <fullName evidence="1">Uncharacterized protein</fullName>
    </submittedName>
</protein>
<accession>A0ACC3B7I5</accession>
<proteinExistence type="predicted"/>
<keyword evidence="2" id="KW-1185">Reference proteome</keyword>
<sequence length="371" mass="41120">MLDSISPTSTIILLLLIAAPAFILPRFSSGRTQPNRSSLLQRLRGSRQPPSEVVSLRVYPIKSCRGLELPKTKLRMHGLDLDRRWMFVDANTKEFLTIRQIPQMTLINTALDNKDASNGTGTGNSGTDAEIDTLVLTITGVDGCVRIPAYPDEAWLAAHTTLAQVKIWDTVTDGHVYGPTVNDLFSSFLKRDVCLVYKGPTPRILQGNGDPRLLGRTQSTNFPDVHPVLIASEASLKELNGRLEKNGAEPITVERFRPNVIIRGSAPWIEDSWKVVRISGSGADGLRSSLTIDVVARCARCQVPNVDPDTADKHKTQPWNTLMGYRRIDEGITYKPCFGMLSAPRNEGAIEVGMKFEVLEETRNHRYVKGF</sequence>
<dbReference type="Proteomes" id="UP001177260">
    <property type="component" value="Unassembled WGS sequence"/>
</dbReference>
<evidence type="ECO:0000313" key="1">
    <source>
        <dbReference type="EMBL" id="KAK1146403.1"/>
    </source>
</evidence>
<dbReference type="EMBL" id="JAOPJF010000018">
    <property type="protein sequence ID" value="KAK1146403.1"/>
    <property type="molecule type" value="Genomic_DNA"/>
</dbReference>
<name>A0ACC3B7I5_9EURO</name>
<reference evidence="1 2" key="1">
    <citation type="journal article" date="2023" name="ACS Omega">
        <title>Identification of the Neoaspergillic Acid Biosynthesis Gene Cluster by Establishing an In Vitro CRISPR-Ribonucleoprotein Genetic System in Aspergillus melleus.</title>
        <authorList>
            <person name="Yuan B."/>
            <person name="Grau M.F."/>
            <person name="Murata R.M."/>
            <person name="Torok T."/>
            <person name="Venkateswaran K."/>
            <person name="Stajich J.E."/>
            <person name="Wang C.C.C."/>
        </authorList>
    </citation>
    <scope>NUCLEOTIDE SEQUENCE [LARGE SCALE GENOMIC DNA]</scope>
    <source>
        <strain evidence="1 2">IMV 1140</strain>
    </source>
</reference>
<gene>
    <name evidence="1" type="ORF">N8T08_003190</name>
</gene>
<evidence type="ECO:0000313" key="2">
    <source>
        <dbReference type="Proteomes" id="UP001177260"/>
    </source>
</evidence>
<organism evidence="1 2">
    <name type="scientific">Aspergillus melleus</name>
    <dbReference type="NCBI Taxonomy" id="138277"/>
    <lineage>
        <taxon>Eukaryota</taxon>
        <taxon>Fungi</taxon>
        <taxon>Dikarya</taxon>
        <taxon>Ascomycota</taxon>
        <taxon>Pezizomycotina</taxon>
        <taxon>Eurotiomycetes</taxon>
        <taxon>Eurotiomycetidae</taxon>
        <taxon>Eurotiales</taxon>
        <taxon>Aspergillaceae</taxon>
        <taxon>Aspergillus</taxon>
        <taxon>Aspergillus subgen. Circumdati</taxon>
    </lineage>
</organism>